<feature type="region of interest" description="Disordered" evidence="1">
    <location>
        <begin position="1"/>
        <end position="34"/>
    </location>
</feature>
<sequence>MKGWEKREIPEKTRRPTASAGTIPTCENPLTRPGTELDSPWWGWKKIQKVWAALNSKVLRADEDEVRRVWSSAGMKGRRKREIPKRTRRPVASSGTIPTCENLVRLGGRRAC</sequence>
<dbReference type="Proteomes" id="UP001159363">
    <property type="component" value="Chromosome 5"/>
</dbReference>
<gene>
    <name evidence="2" type="ORF">PR048_017518</name>
</gene>
<feature type="compositionally biased region" description="Basic and acidic residues" evidence="1">
    <location>
        <begin position="1"/>
        <end position="14"/>
    </location>
</feature>
<keyword evidence="3" id="KW-1185">Reference proteome</keyword>
<dbReference type="EMBL" id="JARBHB010000006">
    <property type="protein sequence ID" value="KAJ8881045.1"/>
    <property type="molecule type" value="Genomic_DNA"/>
</dbReference>
<proteinExistence type="predicted"/>
<organism evidence="2 3">
    <name type="scientific">Dryococelus australis</name>
    <dbReference type="NCBI Taxonomy" id="614101"/>
    <lineage>
        <taxon>Eukaryota</taxon>
        <taxon>Metazoa</taxon>
        <taxon>Ecdysozoa</taxon>
        <taxon>Arthropoda</taxon>
        <taxon>Hexapoda</taxon>
        <taxon>Insecta</taxon>
        <taxon>Pterygota</taxon>
        <taxon>Neoptera</taxon>
        <taxon>Polyneoptera</taxon>
        <taxon>Phasmatodea</taxon>
        <taxon>Verophasmatodea</taxon>
        <taxon>Anareolatae</taxon>
        <taxon>Phasmatidae</taxon>
        <taxon>Eurycanthinae</taxon>
        <taxon>Dryococelus</taxon>
    </lineage>
</organism>
<name>A0ABQ9H9T9_9NEOP</name>
<comment type="caution">
    <text evidence="2">The sequence shown here is derived from an EMBL/GenBank/DDBJ whole genome shotgun (WGS) entry which is preliminary data.</text>
</comment>
<feature type="compositionally biased region" description="Basic residues" evidence="1">
    <location>
        <begin position="76"/>
        <end position="89"/>
    </location>
</feature>
<feature type="region of interest" description="Disordered" evidence="1">
    <location>
        <begin position="73"/>
        <end position="95"/>
    </location>
</feature>
<evidence type="ECO:0000313" key="3">
    <source>
        <dbReference type="Proteomes" id="UP001159363"/>
    </source>
</evidence>
<protein>
    <submittedName>
        <fullName evidence="2">Uncharacterized protein</fullName>
    </submittedName>
</protein>
<evidence type="ECO:0000313" key="2">
    <source>
        <dbReference type="EMBL" id="KAJ8881045.1"/>
    </source>
</evidence>
<reference evidence="2 3" key="1">
    <citation type="submission" date="2023-02" db="EMBL/GenBank/DDBJ databases">
        <title>LHISI_Scaffold_Assembly.</title>
        <authorList>
            <person name="Stuart O.P."/>
            <person name="Cleave R."/>
            <person name="Magrath M.J.L."/>
            <person name="Mikheyev A.S."/>
        </authorList>
    </citation>
    <scope>NUCLEOTIDE SEQUENCE [LARGE SCALE GENOMIC DNA]</scope>
    <source>
        <strain evidence="2">Daus_M_001</strain>
        <tissue evidence="2">Leg muscle</tissue>
    </source>
</reference>
<accession>A0ABQ9H9T9</accession>
<evidence type="ECO:0000256" key="1">
    <source>
        <dbReference type="SAM" id="MobiDB-lite"/>
    </source>
</evidence>